<accession>A0A417YGB5</accession>
<proteinExistence type="predicted"/>
<dbReference type="AlphaFoldDB" id="A0A417YGB5"/>
<dbReference type="OrthoDB" id="10006769at2"/>
<evidence type="ECO:0000313" key="2">
    <source>
        <dbReference type="Proteomes" id="UP000285456"/>
    </source>
</evidence>
<keyword evidence="2" id="KW-1185">Reference proteome</keyword>
<reference evidence="1 2" key="1">
    <citation type="journal article" date="2007" name="Int. J. Syst. Evol. Microbiol.">
        <title>Oceanobacillus profundus sp. nov., isolated from a deep-sea sediment core.</title>
        <authorList>
            <person name="Kim Y.G."/>
            <person name="Choi D.H."/>
            <person name="Hyun S."/>
            <person name="Cho B.C."/>
        </authorList>
    </citation>
    <scope>NUCLEOTIDE SEQUENCE [LARGE SCALE GENOMIC DNA]</scope>
    <source>
        <strain evidence="1 2">DSM 18246</strain>
    </source>
</reference>
<gene>
    <name evidence="1" type="ORF">D1B32_11560</name>
</gene>
<dbReference type="Proteomes" id="UP000285456">
    <property type="component" value="Unassembled WGS sequence"/>
</dbReference>
<sequence length="147" mass="16777">MISQVNTRNLVVNCHCGNKIDFEDLYDSTVNDLDSFSKLASFENEELICDSCNRKYSLSLDISLDISIDHVALEELEEGYKSKHGEELPPTYFNELDLDDETLLEDGEYFVGKQVYRILDGKLLYKLSALTDENQMDLFELEGTLAS</sequence>
<dbReference type="EMBL" id="QWEH01000007">
    <property type="protein sequence ID" value="RHW31868.1"/>
    <property type="molecule type" value="Genomic_DNA"/>
</dbReference>
<comment type="caution">
    <text evidence="1">The sequence shown here is derived from an EMBL/GenBank/DDBJ whole genome shotgun (WGS) entry which is preliminary data.</text>
</comment>
<dbReference type="RefSeq" id="WP_118889426.1">
    <property type="nucleotide sequence ID" value="NZ_PHUT01000007.1"/>
</dbReference>
<protein>
    <submittedName>
        <fullName evidence="1">Uncharacterized protein</fullName>
    </submittedName>
</protein>
<name>A0A417YGB5_9BACI</name>
<organism evidence="1 2">
    <name type="scientific">Oceanobacillus profundus</name>
    <dbReference type="NCBI Taxonomy" id="372463"/>
    <lineage>
        <taxon>Bacteria</taxon>
        <taxon>Bacillati</taxon>
        <taxon>Bacillota</taxon>
        <taxon>Bacilli</taxon>
        <taxon>Bacillales</taxon>
        <taxon>Bacillaceae</taxon>
        <taxon>Oceanobacillus</taxon>
    </lineage>
</organism>
<evidence type="ECO:0000313" key="1">
    <source>
        <dbReference type="EMBL" id="RHW31868.1"/>
    </source>
</evidence>